<proteinExistence type="predicted"/>
<dbReference type="EMBL" id="CP016503">
    <property type="protein sequence ID" value="ANV98024.1"/>
    <property type="molecule type" value="Genomic_DNA"/>
</dbReference>
<organism evidence="1 2">
    <name type="scientific">Helicobacter enhydrae</name>
    <dbReference type="NCBI Taxonomy" id="222136"/>
    <lineage>
        <taxon>Bacteria</taxon>
        <taxon>Pseudomonadati</taxon>
        <taxon>Campylobacterota</taxon>
        <taxon>Epsilonproteobacteria</taxon>
        <taxon>Campylobacterales</taxon>
        <taxon>Helicobacteraceae</taxon>
        <taxon>Helicobacter</taxon>
    </lineage>
</organism>
<dbReference type="InterPro" id="IPR027612">
    <property type="entry name" value="Put_MTase_LIC12133"/>
</dbReference>
<evidence type="ECO:0008006" key="3">
    <source>
        <dbReference type="Google" id="ProtNLM"/>
    </source>
</evidence>
<dbReference type="AlphaFoldDB" id="A0A1B1U5F0"/>
<reference evidence="2" key="1">
    <citation type="submission" date="2016-07" db="EMBL/GenBank/DDBJ databases">
        <authorList>
            <person name="Florea S."/>
            <person name="Webb J.S."/>
            <person name="Jaromczyk J."/>
            <person name="Schardl C.L."/>
        </authorList>
    </citation>
    <scope>NUCLEOTIDE SEQUENCE [LARGE SCALE GENOMIC DNA]</scope>
    <source>
        <strain evidence="2">MIT 01-6242</strain>
    </source>
</reference>
<keyword evidence="2" id="KW-1185">Reference proteome</keyword>
<evidence type="ECO:0000313" key="1">
    <source>
        <dbReference type="EMBL" id="ANV98024.1"/>
    </source>
</evidence>
<protein>
    <recommendedName>
        <fullName evidence="3">Methyltransferase, TIGR04325 family</fullName>
    </recommendedName>
</protein>
<dbReference type="STRING" id="222136.BBW65_04055"/>
<accession>A0A1B1U5F0</accession>
<sequence length="286" mass="33690">MKTIFKKLCPPIIKDCFNLLLQRNIQWTGNYTSWQEAQTNAIGYDPNMFIHQLVQSAKIARDDEEKVERDSLIFNRSEVTYPYPLLSNLFAFCTHTQAQSLFILDLGGSLGSLYYQNRKFLSLLPKFTWNILEQEQIIQIGKKEFQNHTLFFHSSYQEAGTRLKASDTKILVLSSVLQYLEKPFETLKPILEYFDFDCILVDRTPFSTNHQARIAIQKVPKRIYHSSYPCHLFSKHFFLDFFQNFTTSRGGGYDLFDEFDSYIDCNQKELFFLGFAFKRREQCLKN</sequence>
<evidence type="ECO:0000313" key="2">
    <source>
        <dbReference type="Proteomes" id="UP000092884"/>
    </source>
</evidence>
<dbReference type="Proteomes" id="UP000092884">
    <property type="component" value="Chromosome"/>
</dbReference>
<gene>
    <name evidence="1" type="ORF">BBW65_04055</name>
</gene>
<dbReference type="RefSeq" id="WP_066340085.1">
    <property type="nucleotide sequence ID" value="NZ_CP016503.1"/>
</dbReference>
<dbReference type="KEGG" id="het:BBW65_04055"/>
<name>A0A1B1U5F0_9HELI</name>
<dbReference type="NCBIfam" id="TIGR04325">
    <property type="entry name" value="MTase_LIC12133"/>
    <property type="match status" value="1"/>
</dbReference>